<dbReference type="Gene3D" id="3.40.50.1820">
    <property type="entry name" value="alpha/beta hydrolase"/>
    <property type="match status" value="1"/>
</dbReference>
<accession>A0A1H7NL59</accession>
<evidence type="ECO:0000313" key="3">
    <source>
        <dbReference type="Proteomes" id="UP000198916"/>
    </source>
</evidence>
<dbReference type="InterPro" id="IPR000073">
    <property type="entry name" value="AB_hydrolase_1"/>
</dbReference>
<dbReference type="InterPro" id="IPR029058">
    <property type="entry name" value="AB_hydrolase_fold"/>
</dbReference>
<dbReference type="InterPro" id="IPR050266">
    <property type="entry name" value="AB_hydrolase_sf"/>
</dbReference>
<sequence>MNPKFITIANIKLAYYTKNDDADQTIFFVHGNSANAQTWKKQFDDPRLNTYRLVALDLPAHGHSSPSPHPATDYNAIGLGKYVDRFIQKLANGYPYLIVSISLGTNFVAEALIDGLRPKGLIFLGPCLIGPEVPVSDILQPDSHAHVIFTDTPDENDLRQYIREMHYTERPEDLETYLQSYNQVIAPFRSIIGQSVAEQRYNDEIGFVNAVGIPILICMGKEERVVNTNYLDGKISRLWRNEIILLPDAGHLINVDQPDLLNARIVEFSAEVFDI</sequence>
<proteinExistence type="predicted"/>
<dbReference type="PANTHER" id="PTHR43798">
    <property type="entry name" value="MONOACYLGLYCEROL LIPASE"/>
    <property type="match status" value="1"/>
</dbReference>
<dbReference type="Pfam" id="PF12697">
    <property type="entry name" value="Abhydrolase_6"/>
    <property type="match status" value="1"/>
</dbReference>
<reference evidence="3" key="1">
    <citation type="submission" date="2016-10" db="EMBL/GenBank/DDBJ databases">
        <authorList>
            <person name="Varghese N."/>
            <person name="Submissions S."/>
        </authorList>
    </citation>
    <scope>NUCLEOTIDE SEQUENCE [LARGE SCALE GENOMIC DNA]</scope>
    <source>
        <strain evidence="3">Jip14</strain>
    </source>
</reference>
<dbReference type="RefSeq" id="WP_090605509.1">
    <property type="nucleotide sequence ID" value="NZ_FNZR01000004.1"/>
</dbReference>
<protein>
    <submittedName>
        <fullName evidence="2">Pimeloyl-ACP methyl ester carboxylesterase</fullName>
    </submittedName>
</protein>
<evidence type="ECO:0000313" key="2">
    <source>
        <dbReference type="EMBL" id="SEL24292.1"/>
    </source>
</evidence>
<name>A0A1H7NL59_9SPHI</name>
<dbReference type="AlphaFoldDB" id="A0A1H7NL59"/>
<keyword evidence="3" id="KW-1185">Reference proteome</keyword>
<dbReference type="SUPFAM" id="SSF53474">
    <property type="entry name" value="alpha/beta-Hydrolases"/>
    <property type="match status" value="1"/>
</dbReference>
<dbReference type="EMBL" id="FNZR01000004">
    <property type="protein sequence ID" value="SEL24292.1"/>
    <property type="molecule type" value="Genomic_DNA"/>
</dbReference>
<dbReference type="OrthoDB" id="9799612at2"/>
<organism evidence="2 3">
    <name type="scientific">Parapedobacter koreensis</name>
    <dbReference type="NCBI Taxonomy" id="332977"/>
    <lineage>
        <taxon>Bacteria</taxon>
        <taxon>Pseudomonadati</taxon>
        <taxon>Bacteroidota</taxon>
        <taxon>Sphingobacteriia</taxon>
        <taxon>Sphingobacteriales</taxon>
        <taxon>Sphingobacteriaceae</taxon>
        <taxon>Parapedobacter</taxon>
    </lineage>
</organism>
<dbReference type="Proteomes" id="UP000198916">
    <property type="component" value="Unassembled WGS sequence"/>
</dbReference>
<gene>
    <name evidence="2" type="ORF">SAMN05421740_10430</name>
</gene>
<evidence type="ECO:0000259" key="1">
    <source>
        <dbReference type="Pfam" id="PF12697"/>
    </source>
</evidence>
<dbReference type="STRING" id="332977.SAMN05421740_10430"/>
<feature type="domain" description="AB hydrolase-1" evidence="1">
    <location>
        <begin position="26"/>
        <end position="263"/>
    </location>
</feature>